<evidence type="ECO:0000313" key="7">
    <source>
        <dbReference type="EMBL" id="SMC51933.1"/>
    </source>
</evidence>
<evidence type="ECO:0000313" key="8">
    <source>
        <dbReference type="Proteomes" id="UP000192393"/>
    </source>
</evidence>
<dbReference type="OrthoDB" id="598353at2"/>
<gene>
    <name evidence="5" type="primary">rpsU</name>
    <name evidence="7" type="ORF">SAMN06296427_103240</name>
</gene>
<dbReference type="STRING" id="1434700.SAMN06296427_103240"/>
<dbReference type="AlphaFoldDB" id="A0A1W1ZU77"/>
<dbReference type="EMBL" id="FWXS01000003">
    <property type="protein sequence ID" value="SMC51933.1"/>
    <property type="molecule type" value="Genomic_DNA"/>
</dbReference>
<evidence type="ECO:0000256" key="4">
    <source>
        <dbReference type="ARBA" id="ARBA00035135"/>
    </source>
</evidence>
<dbReference type="GO" id="GO:1990904">
    <property type="term" value="C:ribonucleoprotein complex"/>
    <property type="evidence" value="ECO:0007669"/>
    <property type="project" value="UniProtKB-KW"/>
</dbReference>
<dbReference type="PRINTS" id="PR00976">
    <property type="entry name" value="RIBOSOMALS21"/>
</dbReference>
<reference evidence="7 8" key="1">
    <citation type="submission" date="2017-04" db="EMBL/GenBank/DDBJ databases">
        <authorList>
            <person name="Afonso C.L."/>
            <person name="Miller P.J."/>
            <person name="Scott M.A."/>
            <person name="Spackman E."/>
            <person name="Goraichik I."/>
            <person name="Dimitrov K.M."/>
            <person name="Suarez D.L."/>
            <person name="Swayne D.E."/>
        </authorList>
    </citation>
    <scope>NUCLEOTIDE SEQUENCE [LARGE SCALE GENOMIC DNA]</scope>
    <source>
        <strain evidence="7 8">CGMCC 1.12708</strain>
    </source>
</reference>
<evidence type="ECO:0000256" key="3">
    <source>
        <dbReference type="ARBA" id="ARBA00023274"/>
    </source>
</evidence>
<dbReference type="GO" id="GO:0005840">
    <property type="term" value="C:ribosome"/>
    <property type="evidence" value="ECO:0007669"/>
    <property type="project" value="UniProtKB-KW"/>
</dbReference>
<name>A0A1W1ZU77_9FLAO</name>
<evidence type="ECO:0000256" key="2">
    <source>
        <dbReference type="ARBA" id="ARBA00022980"/>
    </source>
</evidence>
<dbReference type="InterPro" id="IPR001911">
    <property type="entry name" value="Ribosomal_bS21"/>
</dbReference>
<dbReference type="Gene3D" id="1.20.5.1150">
    <property type="entry name" value="Ribosomal protein S8"/>
    <property type="match status" value="1"/>
</dbReference>
<dbReference type="Pfam" id="PF01165">
    <property type="entry name" value="Ribosomal_S21"/>
    <property type="match status" value="1"/>
</dbReference>
<keyword evidence="3 5" id="KW-0687">Ribonucleoprotein</keyword>
<comment type="similarity">
    <text evidence="1 5 6">Belongs to the bacterial ribosomal protein bS21 family.</text>
</comment>
<organism evidence="7 8">
    <name type="scientific">Moheibacter sediminis</name>
    <dbReference type="NCBI Taxonomy" id="1434700"/>
    <lineage>
        <taxon>Bacteria</taxon>
        <taxon>Pseudomonadati</taxon>
        <taxon>Bacteroidota</taxon>
        <taxon>Flavobacteriia</taxon>
        <taxon>Flavobacteriales</taxon>
        <taxon>Weeksellaceae</taxon>
        <taxon>Moheibacter</taxon>
    </lineage>
</organism>
<dbReference type="GO" id="GO:0003735">
    <property type="term" value="F:structural constituent of ribosome"/>
    <property type="evidence" value="ECO:0007669"/>
    <property type="project" value="InterPro"/>
</dbReference>
<dbReference type="HAMAP" id="MF_00358">
    <property type="entry name" value="Ribosomal_bS21"/>
    <property type="match status" value="1"/>
</dbReference>
<dbReference type="InterPro" id="IPR038380">
    <property type="entry name" value="Ribosomal_bS21_sf"/>
</dbReference>
<protein>
    <recommendedName>
        <fullName evidence="4 5">Small ribosomal subunit protein bS21</fullName>
    </recommendedName>
</protein>
<evidence type="ECO:0000256" key="5">
    <source>
        <dbReference type="HAMAP-Rule" id="MF_00358"/>
    </source>
</evidence>
<sequence length="64" mass="7650">MLIIPVKDGESIDKALKKYKRKFDKTGVVRQLRSRQQFIKPSVTNRQQRLRAAYKQQMISREED</sequence>
<dbReference type="RefSeq" id="WP_084016822.1">
    <property type="nucleotide sequence ID" value="NZ_FWXS01000003.1"/>
</dbReference>
<evidence type="ECO:0000256" key="1">
    <source>
        <dbReference type="ARBA" id="ARBA00006640"/>
    </source>
</evidence>
<keyword evidence="2 5" id="KW-0689">Ribosomal protein</keyword>
<dbReference type="GO" id="GO:0006412">
    <property type="term" value="P:translation"/>
    <property type="evidence" value="ECO:0007669"/>
    <property type="project" value="UniProtKB-UniRule"/>
</dbReference>
<accession>A0A1W1ZU77</accession>
<evidence type="ECO:0000256" key="6">
    <source>
        <dbReference type="RuleBase" id="RU000667"/>
    </source>
</evidence>
<keyword evidence="8" id="KW-1185">Reference proteome</keyword>
<dbReference type="NCBIfam" id="TIGR00030">
    <property type="entry name" value="S21p"/>
    <property type="match status" value="1"/>
</dbReference>
<dbReference type="Proteomes" id="UP000192393">
    <property type="component" value="Unassembled WGS sequence"/>
</dbReference>
<proteinExistence type="inferred from homology"/>